<protein>
    <submittedName>
        <fullName evidence="7">Uncharacterized protein</fullName>
    </submittedName>
</protein>
<dbReference type="HOGENOM" id="CLU_1477089_0_0_1"/>
<evidence type="ECO:0000313" key="8">
    <source>
        <dbReference type="Proteomes" id="UP000017836"/>
    </source>
</evidence>
<dbReference type="GO" id="GO:0015908">
    <property type="term" value="P:fatty acid transport"/>
    <property type="evidence" value="ECO:0000318"/>
    <property type="project" value="GO_Central"/>
</dbReference>
<comment type="similarity">
    <text evidence="2">Belongs to the TMEM14 family.</text>
</comment>
<feature type="transmembrane region" description="Helical" evidence="6">
    <location>
        <begin position="111"/>
        <end position="132"/>
    </location>
</feature>
<dbReference type="GO" id="GO:0015245">
    <property type="term" value="F:fatty acid transmembrane transporter activity"/>
    <property type="evidence" value="ECO:0000318"/>
    <property type="project" value="GO_Central"/>
</dbReference>
<dbReference type="Pfam" id="PF03647">
    <property type="entry name" value="Tmemb_14"/>
    <property type="match status" value="1"/>
</dbReference>
<evidence type="ECO:0000256" key="6">
    <source>
        <dbReference type="SAM" id="Phobius"/>
    </source>
</evidence>
<dbReference type="GO" id="GO:0009706">
    <property type="term" value="C:chloroplast inner membrane"/>
    <property type="evidence" value="ECO:0000318"/>
    <property type="project" value="GO_Central"/>
</dbReference>
<dbReference type="STRING" id="13333.W1PU75"/>
<evidence type="ECO:0000256" key="3">
    <source>
        <dbReference type="ARBA" id="ARBA00022692"/>
    </source>
</evidence>
<feature type="transmembrane region" description="Helical" evidence="6">
    <location>
        <begin position="85"/>
        <end position="104"/>
    </location>
</feature>
<keyword evidence="8" id="KW-1185">Reference proteome</keyword>
<feature type="transmembrane region" description="Helical" evidence="6">
    <location>
        <begin position="58"/>
        <end position="79"/>
    </location>
</feature>
<keyword evidence="3 6" id="KW-0812">Transmembrane</keyword>
<dbReference type="eggNOG" id="KOG1187">
    <property type="taxonomic scope" value="Eukaryota"/>
</dbReference>
<evidence type="ECO:0000256" key="2">
    <source>
        <dbReference type="ARBA" id="ARBA00007590"/>
    </source>
</evidence>
<dbReference type="InterPro" id="IPR005349">
    <property type="entry name" value="TMEM14"/>
</dbReference>
<accession>W1PU75</accession>
<dbReference type="EMBL" id="KI392798">
    <property type="protein sequence ID" value="ERN10845.1"/>
    <property type="molecule type" value="Genomic_DNA"/>
</dbReference>
<evidence type="ECO:0000313" key="7">
    <source>
        <dbReference type="EMBL" id="ERN10845.1"/>
    </source>
</evidence>
<dbReference type="Gene3D" id="1.10.10.1740">
    <property type="entry name" value="Transmembrane protein 14-like"/>
    <property type="match status" value="1"/>
</dbReference>
<dbReference type="InterPro" id="IPR044890">
    <property type="entry name" value="TMEM14_sf"/>
</dbReference>
<gene>
    <name evidence="7" type="ORF">AMTR_s00027p00244210</name>
</gene>
<reference evidence="8" key="1">
    <citation type="journal article" date="2013" name="Science">
        <title>The Amborella genome and the evolution of flowering plants.</title>
        <authorList>
            <consortium name="Amborella Genome Project"/>
        </authorList>
    </citation>
    <scope>NUCLEOTIDE SEQUENCE [LARGE SCALE GENOMIC DNA]</scope>
</reference>
<evidence type="ECO:0000256" key="1">
    <source>
        <dbReference type="ARBA" id="ARBA00004370"/>
    </source>
</evidence>
<dbReference type="AlphaFoldDB" id="W1PU75"/>
<name>W1PU75_AMBTC</name>
<comment type="subcellular location">
    <subcellularLocation>
        <location evidence="1">Membrane</location>
    </subcellularLocation>
</comment>
<dbReference type="Gramene" id="ERN10845">
    <property type="protein sequence ID" value="ERN10845"/>
    <property type="gene ID" value="AMTR_s00027p00244210"/>
</dbReference>
<keyword evidence="5 6" id="KW-0472">Membrane</keyword>
<sequence length="183" mass="19456">MLLASISHASPLSASFLLRQKSSHFYSHGYFPGASCLYRTNIGNGFGSLRCIAQLSELAPAASAVYGTLLLGGGLFAYTRSGSKGSFIGGVSGGILMATAYFLMQVPETRIVADALGFGSALLFSAVFALTFTPHLEGNCAAWVMSMPDIPDFSIEQRHWGSEFMMDLRGSQQVLGGVVVELR</sequence>
<proteinExistence type="inferred from homology"/>
<dbReference type="Proteomes" id="UP000017836">
    <property type="component" value="Unassembled WGS sequence"/>
</dbReference>
<organism evidence="7 8">
    <name type="scientific">Amborella trichopoda</name>
    <dbReference type="NCBI Taxonomy" id="13333"/>
    <lineage>
        <taxon>Eukaryota</taxon>
        <taxon>Viridiplantae</taxon>
        <taxon>Streptophyta</taxon>
        <taxon>Embryophyta</taxon>
        <taxon>Tracheophyta</taxon>
        <taxon>Spermatophyta</taxon>
        <taxon>Magnoliopsida</taxon>
        <taxon>Amborellales</taxon>
        <taxon>Amborellaceae</taxon>
        <taxon>Amborella</taxon>
    </lineage>
</organism>
<evidence type="ECO:0000256" key="4">
    <source>
        <dbReference type="ARBA" id="ARBA00022989"/>
    </source>
</evidence>
<evidence type="ECO:0000256" key="5">
    <source>
        <dbReference type="ARBA" id="ARBA00023136"/>
    </source>
</evidence>
<keyword evidence="4 6" id="KW-1133">Transmembrane helix</keyword>